<dbReference type="Proteomes" id="UP000824190">
    <property type="component" value="Unassembled WGS sequence"/>
</dbReference>
<evidence type="ECO:0000313" key="2">
    <source>
        <dbReference type="EMBL" id="HIW90771.1"/>
    </source>
</evidence>
<proteinExistence type="predicted"/>
<comment type="caution">
    <text evidence="2">The sequence shown here is derived from an EMBL/GenBank/DDBJ whole genome shotgun (WGS) entry which is preliminary data.</text>
</comment>
<feature type="transmembrane region" description="Helical" evidence="1">
    <location>
        <begin position="28"/>
        <end position="48"/>
    </location>
</feature>
<dbReference type="AlphaFoldDB" id="A0A9D1RLZ6"/>
<evidence type="ECO:0000256" key="1">
    <source>
        <dbReference type="SAM" id="Phobius"/>
    </source>
</evidence>
<accession>A0A9D1RLZ6</accession>
<dbReference type="Pfam" id="PF11580">
    <property type="entry name" value="DUF3239"/>
    <property type="match status" value="1"/>
</dbReference>
<reference evidence="2" key="1">
    <citation type="journal article" date="2021" name="PeerJ">
        <title>Extensive microbial diversity within the chicken gut microbiome revealed by metagenomics and culture.</title>
        <authorList>
            <person name="Gilroy R."/>
            <person name="Ravi A."/>
            <person name="Getino M."/>
            <person name="Pursley I."/>
            <person name="Horton D.L."/>
            <person name="Alikhan N.F."/>
            <person name="Baker D."/>
            <person name="Gharbi K."/>
            <person name="Hall N."/>
            <person name="Watson M."/>
            <person name="Adriaenssens E.M."/>
            <person name="Foster-Nyarko E."/>
            <person name="Jarju S."/>
            <person name="Secka A."/>
            <person name="Antonio M."/>
            <person name="Oren A."/>
            <person name="Chaudhuri R.R."/>
            <person name="La Ragione R."/>
            <person name="Hildebrand F."/>
            <person name="Pallen M.J."/>
        </authorList>
    </citation>
    <scope>NUCLEOTIDE SEQUENCE</scope>
    <source>
        <strain evidence="2">CHK32-1732</strain>
    </source>
</reference>
<feature type="transmembrane region" description="Helical" evidence="1">
    <location>
        <begin position="54"/>
        <end position="74"/>
    </location>
</feature>
<dbReference type="InterPro" id="IPR023124">
    <property type="entry name" value="DUF3239_dom_sf"/>
</dbReference>
<dbReference type="EMBL" id="DXGC01000038">
    <property type="protein sequence ID" value="HIW90771.1"/>
    <property type="molecule type" value="Genomic_DNA"/>
</dbReference>
<reference evidence="2" key="2">
    <citation type="submission" date="2021-04" db="EMBL/GenBank/DDBJ databases">
        <authorList>
            <person name="Gilroy R."/>
        </authorList>
    </citation>
    <scope>NUCLEOTIDE SEQUENCE</scope>
    <source>
        <strain evidence="2">CHK32-1732</strain>
    </source>
</reference>
<gene>
    <name evidence="2" type="ORF">H9870_03790</name>
</gene>
<keyword evidence="1" id="KW-1133">Transmembrane helix</keyword>
<keyword evidence="1" id="KW-0812">Transmembrane</keyword>
<evidence type="ECO:0000313" key="3">
    <source>
        <dbReference type="Proteomes" id="UP000824190"/>
    </source>
</evidence>
<protein>
    <submittedName>
        <fullName evidence="2">DUF3239 domain-containing protein</fullName>
    </submittedName>
</protein>
<sequence>MTSFNFPVDEAFARKHNEFFRDARRFQWSAGILGALLVVAALILFFVVAEGWAVMLGIALCVMALVSFIMVPVMPRQLGSPQQYYDNYDLAPTVIAQVNSRDVVLMALVETTVEGSGSPSRPGLALRTVTSIPGIQRRVGERVPSMAVVGLRTARDQDHWQEISPMPVAWGTQDRSVITEAEEAIPEADWARLDDLLPRLEDVQATRRNLLDLDK</sequence>
<keyword evidence="1" id="KW-0472">Membrane</keyword>
<name>A0A9D1RLZ6_9CORY</name>
<organism evidence="2 3">
    <name type="scientific">Candidatus Corynebacterium avicola</name>
    <dbReference type="NCBI Taxonomy" id="2838527"/>
    <lineage>
        <taxon>Bacteria</taxon>
        <taxon>Bacillati</taxon>
        <taxon>Actinomycetota</taxon>
        <taxon>Actinomycetes</taxon>
        <taxon>Mycobacteriales</taxon>
        <taxon>Corynebacteriaceae</taxon>
        <taxon>Corynebacterium</taxon>
    </lineage>
</organism>
<dbReference type="Gene3D" id="2.40.410.10">
    <property type="entry name" value="putative membrane protein from Corynebacterium diphtheriae superfamily"/>
    <property type="match status" value="1"/>
</dbReference>
<dbReference type="InterPro" id="IPR021632">
    <property type="entry name" value="DUF3239"/>
</dbReference>